<dbReference type="SUPFAM" id="SSF54106">
    <property type="entry name" value="LysM domain"/>
    <property type="match status" value="1"/>
</dbReference>
<dbReference type="PANTHER" id="PTHR34997">
    <property type="entry name" value="AM15"/>
    <property type="match status" value="1"/>
</dbReference>
<reference evidence="5" key="1">
    <citation type="journal article" date="2023" name="IMA Fungus">
        <title>Comparative genomic study of the Penicillium genus elucidates a diverse pangenome and 15 lateral gene transfer events.</title>
        <authorList>
            <person name="Petersen C."/>
            <person name="Sorensen T."/>
            <person name="Nielsen M.R."/>
            <person name="Sondergaard T.E."/>
            <person name="Sorensen J.L."/>
            <person name="Fitzpatrick D.A."/>
            <person name="Frisvad J.C."/>
            <person name="Nielsen K.L."/>
        </authorList>
    </citation>
    <scope>NUCLEOTIDE SEQUENCE</scope>
    <source>
        <strain evidence="5">IBT 17514</strain>
    </source>
</reference>
<evidence type="ECO:0000256" key="1">
    <source>
        <dbReference type="ARBA" id="ARBA00022669"/>
    </source>
</evidence>
<sequence>MAPSFTHVMVWTLGLASLGLSAAIDNNAARDMTDNGKRPVGYTPHCNLFYKVQDGDTCWDIISQHQNTLTIEQLLCWNPDINPWCSNLISGRTYCVGVVKPGPQC</sequence>
<feature type="signal peptide" evidence="3">
    <location>
        <begin position="1"/>
        <end position="21"/>
    </location>
</feature>
<dbReference type="PROSITE" id="PS51782">
    <property type="entry name" value="LYSM"/>
    <property type="match status" value="1"/>
</dbReference>
<organism evidence="5 6">
    <name type="scientific">Penicillium malachiteum</name>
    <dbReference type="NCBI Taxonomy" id="1324776"/>
    <lineage>
        <taxon>Eukaryota</taxon>
        <taxon>Fungi</taxon>
        <taxon>Dikarya</taxon>
        <taxon>Ascomycota</taxon>
        <taxon>Pezizomycotina</taxon>
        <taxon>Eurotiomycetes</taxon>
        <taxon>Eurotiomycetidae</taxon>
        <taxon>Eurotiales</taxon>
        <taxon>Aspergillaceae</taxon>
        <taxon>Penicillium</taxon>
    </lineage>
</organism>
<evidence type="ECO:0000256" key="3">
    <source>
        <dbReference type="SAM" id="SignalP"/>
    </source>
</evidence>
<keyword evidence="2" id="KW-0843">Virulence</keyword>
<proteinExistence type="predicted"/>
<feature type="domain" description="LysM" evidence="4">
    <location>
        <begin position="48"/>
        <end position="96"/>
    </location>
</feature>
<evidence type="ECO:0000256" key="2">
    <source>
        <dbReference type="ARBA" id="ARBA00023026"/>
    </source>
</evidence>
<dbReference type="InterPro" id="IPR052210">
    <property type="entry name" value="LysM1-like"/>
</dbReference>
<accession>A0AAD6HT69</accession>
<evidence type="ECO:0000259" key="4">
    <source>
        <dbReference type="PROSITE" id="PS51782"/>
    </source>
</evidence>
<dbReference type="AlphaFoldDB" id="A0AAD6HT69"/>
<dbReference type="Pfam" id="PF01476">
    <property type="entry name" value="LysM"/>
    <property type="match status" value="1"/>
</dbReference>
<dbReference type="CDD" id="cd00118">
    <property type="entry name" value="LysM"/>
    <property type="match status" value="1"/>
</dbReference>
<dbReference type="Proteomes" id="UP001215712">
    <property type="component" value="Unassembled WGS sequence"/>
</dbReference>
<reference evidence="5" key="2">
    <citation type="submission" date="2023-01" db="EMBL/GenBank/DDBJ databases">
        <authorList>
            <person name="Petersen C."/>
        </authorList>
    </citation>
    <scope>NUCLEOTIDE SEQUENCE</scope>
    <source>
        <strain evidence="5">IBT 17514</strain>
    </source>
</reference>
<dbReference type="InterPro" id="IPR018392">
    <property type="entry name" value="LysM"/>
</dbReference>
<dbReference type="EMBL" id="JAQJAN010000003">
    <property type="protein sequence ID" value="KAJ5734356.1"/>
    <property type="molecule type" value="Genomic_DNA"/>
</dbReference>
<gene>
    <name evidence="5" type="ORF">N7493_003142</name>
</gene>
<dbReference type="PANTHER" id="PTHR34997:SF1">
    <property type="entry name" value="PEPTIDOGLYCAN-BINDING LYSIN DOMAIN"/>
    <property type="match status" value="1"/>
</dbReference>
<dbReference type="InterPro" id="IPR036779">
    <property type="entry name" value="LysM_dom_sf"/>
</dbReference>
<keyword evidence="6" id="KW-1185">Reference proteome</keyword>
<protein>
    <recommendedName>
        <fullName evidence="4">LysM domain-containing protein</fullName>
    </recommendedName>
</protein>
<dbReference type="Gene3D" id="3.10.350.10">
    <property type="entry name" value="LysM domain"/>
    <property type="match status" value="1"/>
</dbReference>
<name>A0AAD6HT69_9EURO</name>
<feature type="chain" id="PRO_5042056407" description="LysM domain-containing protein" evidence="3">
    <location>
        <begin position="22"/>
        <end position="105"/>
    </location>
</feature>
<evidence type="ECO:0000313" key="6">
    <source>
        <dbReference type="Proteomes" id="UP001215712"/>
    </source>
</evidence>
<evidence type="ECO:0000313" key="5">
    <source>
        <dbReference type="EMBL" id="KAJ5734356.1"/>
    </source>
</evidence>
<comment type="caution">
    <text evidence="5">The sequence shown here is derived from an EMBL/GenBank/DDBJ whole genome shotgun (WGS) entry which is preliminary data.</text>
</comment>
<dbReference type="GO" id="GO:0008061">
    <property type="term" value="F:chitin binding"/>
    <property type="evidence" value="ECO:0007669"/>
    <property type="project" value="UniProtKB-KW"/>
</dbReference>
<keyword evidence="1" id="KW-0147">Chitin-binding</keyword>
<keyword evidence="3" id="KW-0732">Signal</keyword>